<dbReference type="Proteomes" id="UP001596106">
    <property type="component" value="Unassembled WGS sequence"/>
</dbReference>
<dbReference type="InterPro" id="IPR011330">
    <property type="entry name" value="Glyco_hydro/deAcase_b/a-brl"/>
</dbReference>
<dbReference type="RefSeq" id="WP_379841844.1">
    <property type="nucleotide sequence ID" value="NZ_JBHSMA010000001.1"/>
</dbReference>
<dbReference type="Pfam" id="PF11959">
    <property type="entry name" value="DUF3473"/>
    <property type="match status" value="1"/>
</dbReference>
<dbReference type="PANTHER" id="PTHR47561">
    <property type="entry name" value="POLYSACCHARIDE DEACETYLASE FAMILY PROTEIN (AFU_ORTHOLOGUE AFUA_6G05030)"/>
    <property type="match status" value="1"/>
</dbReference>
<keyword evidence="3" id="KW-1185">Reference proteome</keyword>
<reference evidence="3" key="1">
    <citation type="journal article" date="2019" name="Int. J. Syst. Evol. Microbiol.">
        <title>The Global Catalogue of Microorganisms (GCM) 10K type strain sequencing project: providing services to taxonomists for standard genome sequencing and annotation.</title>
        <authorList>
            <consortium name="The Broad Institute Genomics Platform"/>
            <consortium name="The Broad Institute Genome Sequencing Center for Infectious Disease"/>
            <person name="Wu L."/>
            <person name="Ma J."/>
        </authorList>
    </citation>
    <scope>NUCLEOTIDE SEQUENCE [LARGE SCALE GENOMIC DNA]</scope>
    <source>
        <strain evidence="3">CCUG 55250</strain>
    </source>
</reference>
<dbReference type="InterPro" id="IPR045235">
    <property type="entry name" value="PuuE_HpPgdA-like"/>
</dbReference>
<evidence type="ECO:0000313" key="2">
    <source>
        <dbReference type="EMBL" id="MFC5408708.1"/>
    </source>
</evidence>
<dbReference type="PANTHER" id="PTHR47561:SF1">
    <property type="entry name" value="POLYSACCHARIDE DEACETYLASE FAMILY PROTEIN (AFU_ORTHOLOGUE AFUA_6G05030)"/>
    <property type="match status" value="1"/>
</dbReference>
<dbReference type="PROSITE" id="PS51677">
    <property type="entry name" value="NODB"/>
    <property type="match status" value="1"/>
</dbReference>
<protein>
    <submittedName>
        <fullName evidence="2">Polysaccharide deacetylase family protein</fullName>
    </submittedName>
</protein>
<organism evidence="2 3">
    <name type="scientific">Larkinella bovis</name>
    <dbReference type="NCBI Taxonomy" id="683041"/>
    <lineage>
        <taxon>Bacteria</taxon>
        <taxon>Pseudomonadati</taxon>
        <taxon>Bacteroidota</taxon>
        <taxon>Cytophagia</taxon>
        <taxon>Cytophagales</taxon>
        <taxon>Spirosomataceae</taxon>
        <taxon>Larkinella</taxon>
    </lineage>
</organism>
<dbReference type="Pfam" id="PF01522">
    <property type="entry name" value="Polysacc_deac_1"/>
    <property type="match status" value="1"/>
</dbReference>
<proteinExistence type="predicted"/>
<accession>A0ABW0I843</accession>
<dbReference type="EMBL" id="JBHSMA010000001">
    <property type="protein sequence ID" value="MFC5408708.1"/>
    <property type="molecule type" value="Genomic_DNA"/>
</dbReference>
<feature type="domain" description="NodB homology" evidence="1">
    <location>
        <begin position="23"/>
        <end position="286"/>
    </location>
</feature>
<sequence length="286" mass="33397">MNILTFDIEEWFHLLDNPSTRTEQDWGRFECRIHQNMDRIFRLLDETNSRATFFCLGWVARKYPDVVRRIDEAGYEIGTHSDLHQLVYEQSPVQYRNDLERSIKALQDVTGKNVRAYRAPGFSVKAQNRWVFPLLTELGIEIDCSMFPARRAHGGDATFGIAEPCYIDVNGTLLKEFPINTVGMMGSDLIFSGGGYFRLFPYLMLQYFMRQSPYVMTYFHPRDFDPGQPMVPGLSRMRQFKSYYGLNGCWSKLKQLLLEYDFVDLAEADRRINWSNGPIQRFKVNA</sequence>
<dbReference type="InterPro" id="IPR022560">
    <property type="entry name" value="DUF3473"/>
</dbReference>
<evidence type="ECO:0000259" key="1">
    <source>
        <dbReference type="PROSITE" id="PS51677"/>
    </source>
</evidence>
<evidence type="ECO:0000313" key="3">
    <source>
        <dbReference type="Proteomes" id="UP001596106"/>
    </source>
</evidence>
<comment type="caution">
    <text evidence="2">The sequence shown here is derived from an EMBL/GenBank/DDBJ whole genome shotgun (WGS) entry which is preliminary data.</text>
</comment>
<dbReference type="CDD" id="cd10941">
    <property type="entry name" value="CE4_PuuE_HpPgdA_like_2"/>
    <property type="match status" value="1"/>
</dbReference>
<dbReference type="InterPro" id="IPR002509">
    <property type="entry name" value="NODB_dom"/>
</dbReference>
<dbReference type="Gene3D" id="3.20.20.370">
    <property type="entry name" value="Glycoside hydrolase/deacetylase"/>
    <property type="match status" value="1"/>
</dbReference>
<gene>
    <name evidence="2" type="ORF">ACFPMF_05280</name>
</gene>
<name>A0ABW0I843_9BACT</name>
<dbReference type="SUPFAM" id="SSF88713">
    <property type="entry name" value="Glycoside hydrolase/deacetylase"/>
    <property type="match status" value="1"/>
</dbReference>